<keyword evidence="4" id="KW-0472">Membrane</keyword>
<evidence type="ECO:0000256" key="3">
    <source>
        <dbReference type="ARBA" id="ARBA00022679"/>
    </source>
</evidence>
<keyword evidence="3" id="KW-0808">Transferase</keyword>
<feature type="transmembrane region" description="Helical" evidence="4">
    <location>
        <begin position="246"/>
        <end position="265"/>
    </location>
</feature>
<evidence type="ECO:0000256" key="2">
    <source>
        <dbReference type="ARBA" id="ARBA00022676"/>
    </source>
</evidence>
<sequence length="304" mass="35055">MIKLTIGVSVVIPSFNNKQKLFRLLNSVQKSNYPNLEIIVVDNSPSSEILKSGRSVFKNVKWVDLGRENLGQTTSYNIGFSNAKRGNHILYCDEDVIVAKDMIRYLVERAESSEVIGIVTPMVLYLENKNWVNQAGAEVNLKTGRVTIGWGPRKNFLKAKKVQGSGTVMLFKNSVLKKIGGFEDWFMCYFDPEYCVRALKAGFENWYEPKAVCYHDQPMDSTKWRPRVLSRAYLLGRNRTLFMRKYGNMFIYTLFLPILLGYYLIESIKFKIFGKWIELVRGTIVGYTYKNSTKLYVPLPINKK</sequence>
<keyword evidence="4" id="KW-0812">Transmembrane</keyword>
<dbReference type="Gene3D" id="3.90.550.10">
    <property type="entry name" value="Spore Coat Polysaccharide Biosynthesis Protein SpsA, Chain A"/>
    <property type="match status" value="1"/>
</dbReference>
<evidence type="ECO:0000256" key="4">
    <source>
        <dbReference type="SAM" id="Phobius"/>
    </source>
</evidence>
<proteinExistence type="inferred from homology"/>
<dbReference type="PANTHER" id="PTHR43179">
    <property type="entry name" value="RHAMNOSYLTRANSFERASE WBBL"/>
    <property type="match status" value="1"/>
</dbReference>
<gene>
    <name evidence="5" type="ORF">US62_C0006G0032</name>
</gene>
<comment type="similarity">
    <text evidence="1">Belongs to the glycosyltransferase 2 family.</text>
</comment>
<dbReference type="AlphaFoldDB" id="A0A0G0KZU6"/>
<dbReference type="Pfam" id="PF13641">
    <property type="entry name" value="Glyco_tranf_2_3"/>
    <property type="match status" value="1"/>
</dbReference>
<evidence type="ECO:0000256" key="1">
    <source>
        <dbReference type="ARBA" id="ARBA00006739"/>
    </source>
</evidence>
<evidence type="ECO:0000313" key="6">
    <source>
        <dbReference type="Proteomes" id="UP000034603"/>
    </source>
</evidence>
<dbReference type="EMBL" id="LBTR01000006">
    <property type="protein sequence ID" value="KKQ46021.1"/>
    <property type="molecule type" value="Genomic_DNA"/>
</dbReference>
<keyword evidence="2" id="KW-0328">Glycosyltransferase</keyword>
<protein>
    <recommendedName>
        <fullName evidence="7">Glycosyltransferase 2-like domain-containing protein</fullName>
    </recommendedName>
</protein>
<comment type="caution">
    <text evidence="5">The sequence shown here is derived from an EMBL/GenBank/DDBJ whole genome shotgun (WGS) entry which is preliminary data.</text>
</comment>
<keyword evidence="4" id="KW-1133">Transmembrane helix</keyword>
<accession>A0A0G0KZU6</accession>
<dbReference type="PANTHER" id="PTHR43179:SF12">
    <property type="entry name" value="GALACTOFURANOSYLTRANSFERASE GLFT2"/>
    <property type="match status" value="1"/>
</dbReference>
<reference evidence="5 6" key="1">
    <citation type="journal article" date="2015" name="Nature">
        <title>rRNA introns, odd ribosomes, and small enigmatic genomes across a large radiation of phyla.</title>
        <authorList>
            <person name="Brown C.T."/>
            <person name="Hug L.A."/>
            <person name="Thomas B.C."/>
            <person name="Sharon I."/>
            <person name="Castelle C.J."/>
            <person name="Singh A."/>
            <person name="Wilkins M.J."/>
            <person name="Williams K.H."/>
            <person name="Banfield J.F."/>
        </authorList>
    </citation>
    <scope>NUCLEOTIDE SEQUENCE [LARGE SCALE GENOMIC DNA]</scope>
</reference>
<evidence type="ECO:0008006" key="7">
    <source>
        <dbReference type="Google" id="ProtNLM"/>
    </source>
</evidence>
<dbReference type="InterPro" id="IPR029044">
    <property type="entry name" value="Nucleotide-diphossugar_trans"/>
</dbReference>
<dbReference type="Proteomes" id="UP000034603">
    <property type="component" value="Unassembled WGS sequence"/>
</dbReference>
<name>A0A0G0KZU6_9BACT</name>
<evidence type="ECO:0000313" key="5">
    <source>
        <dbReference type="EMBL" id="KKQ46021.1"/>
    </source>
</evidence>
<organism evidence="5 6">
    <name type="scientific">Candidatus Woesebacteria bacterium GW2011_GWA1_37_8</name>
    <dbReference type="NCBI Taxonomy" id="1618546"/>
    <lineage>
        <taxon>Bacteria</taxon>
        <taxon>Candidatus Woeseibacteriota</taxon>
    </lineage>
</organism>
<dbReference type="GO" id="GO:0016757">
    <property type="term" value="F:glycosyltransferase activity"/>
    <property type="evidence" value="ECO:0007669"/>
    <property type="project" value="UniProtKB-KW"/>
</dbReference>
<dbReference type="SUPFAM" id="SSF53448">
    <property type="entry name" value="Nucleotide-diphospho-sugar transferases"/>
    <property type="match status" value="1"/>
</dbReference>